<protein>
    <recommendedName>
        <fullName evidence="2">PDZ domain-containing protein</fullName>
    </recommendedName>
</protein>
<dbReference type="PROSITE" id="PS50106">
    <property type="entry name" value="PDZ"/>
    <property type="match status" value="1"/>
</dbReference>
<dbReference type="InterPro" id="IPR036034">
    <property type="entry name" value="PDZ_sf"/>
</dbReference>
<dbReference type="SUPFAM" id="SSF50156">
    <property type="entry name" value="PDZ domain-like"/>
    <property type="match status" value="1"/>
</dbReference>
<accession>D7FYS1</accession>
<dbReference type="OrthoDB" id="438726at2759"/>
<evidence type="ECO:0000313" key="4">
    <source>
        <dbReference type="Proteomes" id="UP000002630"/>
    </source>
</evidence>
<feature type="compositionally biased region" description="Basic and acidic residues" evidence="1">
    <location>
        <begin position="92"/>
        <end position="105"/>
    </location>
</feature>
<reference evidence="3 4" key="1">
    <citation type="journal article" date="2010" name="Nature">
        <title>The Ectocarpus genome and the independent evolution of multicellularity in brown algae.</title>
        <authorList>
            <person name="Cock J.M."/>
            <person name="Sterck L."/>
            <person name="Rouze P."/>
            <person name="Scornet D."/>
            <person name="Allen A.E."/>
            <person name="Amoutzias G."/>
            <person name="Anthouard V."/>
            <person name="Artiguenave F."/>
            <person name="Aury J.M."/>
            <person name="Badger J.H."/>
            <person name="Beszteri B."/>
            <person name="Billiau K."/>
            <person name="Bonnet E."/>
            <person name="Bothwell J.H."/>
            <person name="Bowler C."/>
            <person name="Boyen C."/>
            <person name="Brownlee C."/>
            <person name="Carrano C.J."/>
            <person name="Charrier B."/>
            <person name="Cho G.Y."/>
            <person name="Coelho S.M."/>
            <person name="Collen J."/>
            <person name="Corre E."/>
            <person name="Da Silva C."/>
            <person name="Delage L."/>
            <person name="Delaroque N."/>
            <person name="Dittami S.M."/>
            <person name="Doulbeau S."/>
            <person name="Elias M."/>
            <person name="Farnham G."/>
            <person name="Gachon C.M."/>
            <person name="Gschloessl B."/>
            <person name="Heesch S."/>
            <person name="Jabbari K."/>
            <person name="Jubin C."/>
            <person name="Kawai H."/>
            <person name="Kimura K."/>
            <person name="Kloareg B."/>
            <person name="Kupper F.C."/>
            <person name="Lang D."/>
            <person name="Le Bail A."/>
            <person name="Leblanc C."/>
            <person name="Lerouge P."/>
            <person name="Lohr M."/>
            <person name="Lopez P.J."/>
            <person name="Martens C."/>
            <person name="Maumus F."/>
            <person name="Michel G."/>
            <person name="Miranda-Saavedra D."/>
            <person name="Morales J."/>
            <person name="Moreau H."/>
            <person name="Motomura T."/>
            <person name="Nagasato C."/>
            <person name="Napoli C.A."/>
            <person name="Nelson D.R."/>
            <person name="Nyvall-Collen P."/>
            <person name="Peters A.F."/>
            <person name="Pommier C."/>
            <person name="Potin P."/>
            <person name="Poulain J."/>
            <person name="Quesneville H."/>
            <person name="Read B."/>
            <person name="Rensing S.A."/>
            <person name="Ritter A."/>
            <person name="Rousvoal S."/>
            <person name="Samanta M."/>
            <person name="Samson G."/>
            <person name="Schroeder D.C."/>
            <person name="Segurens B."/>
            <person name="Strittmatter M."/>
            <person name="Tonon T."/>
            <person name="Tregear J.W."/>
            <person name="Valentin K."/>
            <person name="von Dassow P."/>
            <person name="Yamagishi T."/>
            <person name="Van de Peer Y."/>
            <person name="Wincker P."/>
        </authorList>
    </citation>
    <scope>NUCLEOTIDE SEQUENCE [LARGE SCALE GENOMIC DNA]</scope>
    <source>
        <strain evidence="4">Ec32 / CCAP1310/4</strain>
    </source>
</reference>
<keyword evidence="4" id="KW-1185">Reference proteome</keyword>
<organism evidence="3 4">
    <name type="scientific">Ectocarpus siliculosus</name>
    <name type="common">Brown alga</name>
    <name type="synonym">Conferva siliculosa</name>
    <dbReference type="NCBI Taxonomy" id="2880"/>
    <lineage>
        <taxon>Eukaryota</taxon>
        <taxon>Sar</taxon>
        <taxon>Stramenopiles</taxon>
        <taxon>Ochrophyta</taxon>
        <taxon>PX clade</taxon>
        <taxon>Phaeophyceae</taxon>
        <taxon>Ectocarpales</taxon>
        <taxon>Ectocarpaceae</taxon>
        <taxon>Ectocarpus</taxon>
    </lineage>
</organism>
<dbReference type="Gene3D" id="2.30.42.10">
    <property type="match status" value="1"/>
</dbReference>
<proteinExistence type="predicted"/>
<name>D7FYS1_ECTSI</name>
<sequence>MVLKHAQVFGEERLKRGAYLAGLAEGPSLAQDLGLSPKDRLILVEGLDVKTLPFDRIVGLIRKATFPLTLVWSRQRKAGIAATSKGRAASRASREAEGEEREGAGRRNPRVSSTDASEDVAAAGQQQQSI</sequence>
<feature type="domain" description="PDZ" evidence="2">
    <location>
        <begin position="17"/>
        <end position="76"/>
    </location>
</feature>
<feature type="region of interest" description="Disordered" evidence="1">
    <location>
        <begin position="77"/>
        <end position="130"/>
    </location>
</feature>
<dbReference type="InterPro" id="IPR001478">
    <property type="entry name" value="PDZ"/>
</dbReference>
<evidence type="ECO:0000259" key="2">
    <source>
        <dbReference type="PROSITE" id="PS50106"/>
    </source>
</evidence>
<evidence type="ECO:0000256" key="1">
    <source>
        <dbReference type="SAM" id="MobiDB-lite"/>
    </source>
</evidence>
<dbReference type="EMBL" id="FN649758">
    <property type="protein sequence ID" value="CBJ26563.1"/>
    <property type="molecule type" value="Genomic_DNA"/>
</dbReference>
<evidence type="ECO:0000313" key="3">
    <source>
        <dbReference type="EMBL" id="CBJ26563.1"/>
    </source>
</evidence>
<gene>
    <name evidence="3" type="ORF">Esi_0035_0027</name>
</gene>
<dbReference type="Proteomes" id="UP000002630">
    <property type="component" value="Linkage Group LG33"/>
</dbReference>
<dbReference type="AlphaFoldDB" id="D7FYS1"/>
<dbReference type="InParanoid" id="D7FYS1"/>
<dbReference type="EMBL" id="FN648542">
    <property type="protein sequence ID" value="CBJ26563.1"/>
    <property type="molecule type" value="Genomic_DNA"/>
</dbReference>